<feature type="domain" description="Glycosyltransferase 2-like" evidence="1">
    <location>
        <begin position="15"/>
        <end position="49"/>
    </location>
</feature>
<dbReference type="GO" id="GO:0016740">
    <property type="term" value="F:transferase activity"/>
    <property type="evidence" value="ECO:0007669"/>
    <property type="project" value="UniProtKB-KW"/>
</dbReference>
<sequence length="70" mass="7964">MRITITKSIFEKDWTVFNQTFPVYEILFLDDASSDNSVSLFREYARQPRKQTAIRAFVNSSIPAPSSSSG</sequence>
<dbReference type="InterPro" id="IPR029044">
    <property type="entry name" value="Nucleotide-diphossugar_trans"/>
</dbReference>
<reference evidence="2 3" key="1">
    <citation type="submission" date="2018-09" db="EMBL/GenBank/DDBJ databases">
        <title>Cohnella cavernae sp. nov., isolated from a karst cave.</title>
        <authorList>
            <person name="Zhu H."/>
        </authorList>
    </citation>
    <scope>NUCLEOTIDE SEQUENCE [LARGE SCALE GENOMIC DNA]</scope>
    <source>
        <strain evidence="2 3">K2E09-144</strain>
    </source>
</reference>
<keyword evidence="2" id="KW-0808">Transferase</keyword>
<name>A0A398CSA3_9BACL</name>
<dbReference type="AlphaFoldDB" id="A0A398CSA3"/>
<gene>
    <name evidence="2" type="ORF">D3H35_09260</name>
</gene>
<dbReference type="Proteomes" id="UP000266340">
    <property type="component" value="Unassembled WGS sequence"/>
</dbReference>
<evidence type="ECO:0000259" key="1">
    <source>
        <dbReference type="Pfam" id="PF00535"/>
    </source>
</evidence>
<dbReference type="CDD" id="cd00761">
    <property type="entry name" value="Glyco_tranf_GTA_type"/>
    <property type="match status" value="1"/>
</dbReference>
<dbReference type="InterPro" id="IPR001173">
    <property type="entry name" value="Glyco_trans_2-like"/>
</dbReference>
<dbReference type="EMBL" id="QXJM01000029">
    <property type="protein sequence ID" value="RIE04119.1"/>
    <property type="molecule type" value="Genomic_DNA"/>
</dbReference>
<organism evidence="2 3">
    <name type="scientific">Cohnella faecalis</name>
    <dbReference type="NCBI Taxonomy" id="2315694"/>
    <lineage>
        <taxon>Bacteria</taxon>
        <taxon>Bacillati</taxon>
        <taxon>Bacillota</taxon>
        <taxon>Bacilli</taxon>
        <taxon>Bacillales</taxon>
        <taxon>Paenibacillaceae</taxon>
        <taxon>Cohnella</taxon>
    </lineage>
</organism>
<evidence type="ECO:0000313" key="2">
    <source>
        <dbReference type="EMBL" id="RIE04119.1"/>
    </source>
</evidence>
<keyword evidence="3" id="KW-1185">Reference proteome</keyword>
<protein>
    <submittedName>
        <fullName evidence="2">Glycosyltransferase family 2 protein</fullName>
    </submittedName>
</protein>
<proteinExistence type="predicted"/>
<comment type="caution">
    <text evidence="2">The sequence shown here is derived from an EMBL/GenBank/DDBJ whole genome shotgun (WGS) entry which is preliminary data.</text>
</comment>
<evidence type="ECO:0000313" key="3">
    <source>
        <dbReference type="Proteomes" id="UP000266340"/>
    </source>
</evidence>
<dbReference type="Gene3D" id="3.90.550.10">
    <property type="entry name" value="Spore Coat Polysaccharide Biosynthesis Protein SpsA, Chain A"/>
    <property type="match status" value="1"/>
</dbReference>
<dbReference type="SUPFAM" id="SSF53448">
    <property type="entry name" value="Nucleotide-diphospho-sugar transferases"/>
    <property type="match status" value="1"/>
</dbReference>
<dbReference type="Pfam" id="PF00535">
    <property type="entry name" value="Glycos_transf_2"/>
    <property type="match status" value="1"/>
</dbReference>
<accession>A0A398CSA3</accession>